<proteinExistence type="inferred from homology"/>
<comment type="similarity">
    <text evidence="1">Belongs to the 'GDXG' lipolytic enzyme family.</text>
</comment>
<evidence type="ECO:0000256" key="1">
    <source>
        <dbReference type="ARBA" id="ARBA00010515"/>
    </source>
</evidence>
<keyword evidence="5" id="KW-1185">Reference proteome</keyword>
<evidence type="ECO:0000313" key="4">
    <source>
        <dbReference type="EMBL" id="CAK7329855.1"/>
    </source>
</evidence>
<dbReference type="EMBL" id="CAWUPB010000913">
    <property type="protein sequence ID" value="CAK7329855.1"/>
    <property type="molecule type" value="Genomic_DNA"/>
</dbReference>
<feature type="domain" description="Alpha/beta hydrolase fold-3" evidence="3">
    <location>
        <begin position="70"/>
        <end position="287"/>
    </location>
</feature>
<name>A0AAV1RA79_9ROSI</name>
<dbReference type="GO" id="GO:0016787">
    <property type="term" value="F:hydrolase activity"/>
    <property type="evidence" value="ECO:0007669"/>
    <property type="project" value="InterPro"/>
</dbReference>
<protein>
    <recommendedName>
        <fullName evidence="3">Alpha/beta hydrolase fold-3 domain-containing protein</fullName>
    </recommendedName>
</protein>
<accession>A0AAV1RA79</accession>
<gene>
    <name evidence="4" type="ORF">DCAF_LOCUS7619</name>
</gene>
<dbReference type="SUPFAM" id="SSF53474">
    <property type="entry name" value="alpha/beta-Hydrolases"/>
    <property type="match status" value="1"/>
</dbReference>
<dbReference type="PANTHER" id="PTHR23024">
    <property type="entry name" value="ARYLACETAMIDE DEACETYLASE"/>
    <property type="match status" value="1"/>
</dbReference>
<dbReference type="Pfam" id="PF07859">
    <property type="entry name" value="Abhydrolase_3"/>
    <property type="match status" value="1"/>
</dbReference>
<dbReference type="InterPro" id="IPR050466">
    <property type="entry name" value="Carboxylest/Gibb_receptor"/>
</dbReference>
<dbReference type="PANTHER" id="PTHR23024:SF467">
    <property type="entry name" value="CARBOXYLESTERASE 12-RELATED"/>
    <property type="match status" value="1"/>
</dbReference>
<organism evidence="4 5">
    <name type="scientific">Dovyalis caffra</name>
    <dbReference type="NCBI Taxonomy" id="77055"/>
    <lineage>
        <taxon>Eukaryota</taxon>
        <taxon>Viridiplantae</taxon>
        <taxon>Streptophyta</taxon>
        <taxon>Embryophyta</taxon>
        <taxon>Tracheophyta</taxon>
        <taxon>Spermatophyta</taxon>
        <taxon>Magnoliopsida</taxon>
        <taxon>eudicotyledons</taxon>
        <taxon>Gunneridae</taxon>
        <taxon>Pentapetalae</taxon>
        <taxon>rosids</taxon>
        <taxon>fabids</taxon>
        <taxon>Malpighiales</taxon>
        <taxon>Salicaceae</taxon>
        <taxon>Flacourtieae</taxon>
        <taxon>Dovyalis</taxon>
    </lineage>
</organism>
<dbReference type="AlphaFoldDB" id="A0AAV1RA79"/>
<evidence type="ECO:0000259" key="3">
    <source>
        <dbReference type="Pfam" id="PF07859"/>
    </source>
</evidence>
<sequence length="312" mass="34848">MSEVVQDFSPLIRIHKDGHIERLLGTSIVPPGDPNFNVLSKDVVYSPEPNLSCRLYLPKKTNPNQKLPLLVYIHGGGFLIETAFSPTYHSYLNTLVAEANVIAVSVDYRRAPEHPLPIAFDDSWTALKWVASHVNGDGPEEWLNSHADFRKVFFAGDSAGATITHQMAIRHGKDKLVGVGVAGIVLVHPYFWGKEPIGNEPKESERAFIEGLWHLACPTSSGCDDPLLNPLVDPNLASLGCTKVLVTIAEKDRLRDRGWHYYEKLKQCGWSGEVEIMESKGEIHVFHFLFPSSENAEAMLRKIVSFLNRERA</sequence>
<dbReference type="PROSITE" id="PS01174">
    <property type="entry name" value="LIPASE_GDXG_SER"/>
    <property type="match status" value="1"/>
</dbReference>
<evidence type="ECO:0000256" key="2">
    <source>
        <dbReference type="PROSITE-ProRule" id="PRU10038"/>
    </source>
</evidence>
<evidence type="ECO:0000313" key="5">
    <source>
        <dbReference type="Proteomes" id="UP001314170"/>
    </source>
</evidence>
<dbReference type="InterPro" id="IPR013094">
    <property type="entry name" value="AB_hydrolase_3"/>
</dbReference>
<dbReference type="InterPro" id="IPR029058">
    <property type="entry name" value="AB_hydrolase_fold"/>
</dbReference>
<dbReference type="Gene3D" id="3.40.50.1820">
    <property type="entry name" value="alpha/beta hydrolase"/>
    <property type="match status" value="1"/>
</dbReference>
<reference evidence="4 5" key="1">
    <citation type="submission" date="2024-01" db="EMBL/GenBank/DDBJ databases">
        <authorList>
            <person name="Waweru B."/>
        </authorList>
    </citation>
    <scope>NUCLEOTIDE SEQUENCE [LARGE SCALE GENOMIC DNA]</scope>
</reference>
<dbReference type="Proteomes" id="UP001314170">
    <property type="component" value="Unassembled WGS sequence"/>
</dbReference>
<comment type="caution">
    <text evidence="4">The sequence shown here is derived from an EMBL/GenBank/DDBJ whole genome shotgun (WGS) entry which is preliminary data.</text>
</comment>
<feature type="active site" evidence="2">
    <location>
        <position position="158"/>
    </location>
</feature>
<dbReference type="InterPro" id="IPR033140">
    <property type="entry name" value="Lipase_GDXG_put_SER_AS"/>
</dbReference>